<dbReference type="EMBL" id="CM042044">
    <property type="protein sequence ID" value="KAI3686446.1"/>
    <property type="molecule type" value="Genomic_DNA"/>
</dbReference>
<keyword evidence="2" id="KW-1185">Reference proteome</keyword>
<evidence type="ECO:0000313" key="1">
    <source>
        <dbReference type="EMBL" id="KAI3686446.1"/>
    </source>
</evidence>
<accession>A0ACB8YMF5</accession>
<gene>
    <name evidence="1" type="ORF">L1987_80122</name>
</gene>
<comment type="caution">
    <text evidence="1">The sequence shown here is derived from an EMBL/GenBank/DDBJ whole genome shotgun (WGS) entry which is preliminary data.</text>
</comment>
<name>A0ACB8YMF5_9ASTR</name>
<proteinExistence type="predicted"/>
<sequence>MWLKGQSTIKTKIGKYIDFSKSRSLLLISQAATLLQASINFNVLDSTELQASSNQGVRMLRPVSCISI</sequence>
<dbReference type="Proteomes" id="UP001056120">
    <property type="component" value="Linkage Group LG27"/>
</dbReference>
<reference evidence="2" key="1">
    <citation type="journal article" date="2022" name="Mol. Ecol. Resour.">
        <title>The genomes of chicory, endive, great burdock and yacon provide insights into Asteraceae palaeo-polyploidization history and plant inulin production.</title>
        <authorList>
            <person name="Fan W."/>
            <person name="Wang S."/>
            <person name="Wang H."/>
            <person name="Wang A."/>
            <person name="Jiang F."/>
            <person name="Liu H."/>
            <person name="Zhao H."/>
            <person name="Xu D."/>
            <person name="Zhang Y."/>
        </authorList>
    </citation>
    <scope>NUCLEOTIDE SEQUENCE [LARGE SCALE GENOMIC DNA]</scope>
    <source>
        <strain evidence="2">cv. Yunnan</strain>
    </source>
</reference>
<protein>
    <submittedName>
        <fullName evidence="1">Uncharacterized protein</fullName>
    </submittedName>
</protein>
<organism evidence="1 2">
    <name type="scientific">Smallanthus sonchifolius</name>
    <dbReference type="NCBI Taxonomy" id="185202"/>
    <lineage>
        <taxon>Eukaryota</taxon>
        <taxon>Viridiplantae</taxon>
        <taxon>Streptophyta</taxon>
        <taxon>Embryophyta</taxon>
        <taxon>Tracheophyta</taxon>
        <taxon>Spermatophyta</taxon>
        <taxon>Magnoliopsida</taxon>
        <taxon>eudicotyledons</taxon>
        <taxon>Gunneridae</taxon>
        <taxon>Pentapetalae</taxon>
        <taxon>asterids</taxon>
        <taxon>campanulids</taxon>
        <taxon>Asterales</taxon>
        <taxon>Asteraceae</taxon>
        <taxon>Asteroideae</taxon>
        <taxon>Heliantheae alliance</taxon>
        <taxon>Millerieae</taxon>
        <taxon>Smallanthus</taxon>
    </lineage>
</organism>
<reference evidence="1 2" key="2">
    <citation type="journal article" date="2022" name="Mol. Ecol. Resour.">
        <title>The genomes of chicory, endive, great burdock and yacon provide insights into Asteraceae paleo-polyploidization history and plant inulin production.</title>
        <authorList>
            <person name="Fan W."/>
            <person name="Wang S."/>
            <person name="Wang H."/>
            <person name="Wang A."/>
            <person name="Jiang F."/>
            <person name="Liu H."/>
            <person name="Zhao H."/>
            <person name="Xu D."/>
            <person name="Zhang Y."/>
        </authorList>
    </citation>
    <scope>NUCLEOTIDE SEQUENCE [LARGE SCALE GENOMIC DNA]</scope>
    <source>
        <strain evidence="2">cv. Yunnan</strain>
        <tissue evidence="1">Leaves</tissue>
    </source>
</reference>
<evidence type="ECO:0000313" key="2">
    <source>
        <dbReference type="Proteomes" id="UP001056120"/>
    </source>
</evidence>